<proteinExistence type="predicted"/>
<feature type="transmembrane region" description="Helical" evidence="1">
    <location>
        <begin position="142"/>
        <end position="164"/>
    </location>
</feature>
<dbReference type="InterPro" id="IPR011701">
    <property type="entry name" value="MFS"/>
</dbReference>
<dbReference type="SMART" id="SM00100">
    <property type="entry name" value="cNMP"/>
    <property type="match status" value="2"/>
</dbReference>
<gene>
    <name evidence="3" type="ORF">ABH38_08235</name>
</gene>
<feature type="transmembrane region" description="Helical" evidence="1">
    <location>
        <begin position="236"/>
        <end position="256"/>
    </location>
</feature>
<dbReference type="InterPro" id="IPR000595">
    <property type="entry name" value="cNMP-bd_dom"/>
</dbReference>
<feature type="transmembrane region" description="Helical" evidence="1">
    <location>
        <begin position="78"/>
        <end position="98"/>
    </location>
</feature>
<name>A0A0I9TNS8_9MYCO</name>
<feature type="domain" description="Cyclic nucleotide-binding" evidence="2">
    <location>
        <begin position="579"/>
        <end position="675"/>
    </location>
</feature>
<dbReference type="SUPFAM" id="SSF51206">
    <property type="entry name" value="cAMP-binding domain-like"/>
    <property type="match status" value="2"/>
</dbReference>
<feature type="transmembrane region" description="Helical" evidence="1">
    <location>
        <begin position="48"/>
        <end position="71"/>
    </location>
</feature>
<dbReference type="PANTHER" id="PTHR23011:SF28">
    <property type="entry name" value="CYCLIC NUCLEOTIDE-BINDING DOMAIN CONTAINING PROTEIN"/>
    <property type="match status" value="1"/>
</dbReference>
<dbReference type="PROSITE" id="PS00889">
    <property type="entry name" value="CNMP_BINDING_2"/>
    <property type="match status" value="1"/>
</dbReference>
<dbReference type="EMBL" id="LDPR01000005">
    <property type="protein sequence ID" value="KLO37395.1"/>
    <property type="molecule type" value="Genomic_DNA"/>
</dbReference>
<dbReference type="PROSITE" id="PS00888">
    <property type="entry name" value="CNMP_BINDING_1"/>
    <property type="match status" value="1"/>
</dbReference>
<evidence type="ECO:0000259" key="2">
    <source>
        <dbReference type="PROSITE" id="PS50042"/>
    </source>
</evidence>
<dbReference type="AlphaFoldDB" id="A0A0I9TNS8"/>
<dbReference type="RefSeq" id="WP_047315054.1">
    <property type="nucleotide sequence ID" value="NZ_LDPQ01000010.1"/>
</dbReference>
<dbReference type="STRING" id="1202450.B586_09055"/>
<keyword evidence="1" id="KW-1133">Transmembrane helix</keyword>
<dbReference type="PATRIC" id="fig|29311.18.peg.591"/>
<dbReference type="Pfam" id="PF00027">
    <property type="entry name" value="cNMP_binding"/>
    <property type="match status" value="2"/>
</dbReference>
<feature type="transmembrane region" description="Helical" evidence="1">
    <location>
        <begin position="388"/>
        <end position="406"/>
    </location>
</feature>
<feature type="transmembrane region" description="Helical" evidence="1">
    <location>
        <begin position="298"/>
        <end position="317"/>
    </location>
</feature>
<evidence type="ECO:0000313" key="4">
    <source>
        <dbReference type="Proteomes" id="UP000036334"/>
    </source>
</evidence>
<feature type="transmembrane region" description="Helical" evidence="1">
    <location>
        <begin position="170"/>
        <end position="193"/>
    </location>
</feature>
<evidence type="ECO:0000313" key="3">
    <source>
        <dbReference type="EMBL" id="KLO37395.1"/>
    </source>
</evidence>
<organism evidence="3 4">
    <name type="scientific">Mycobacterium haemophilum</name>
    <dbReference type="NCBI Taxonomy" id="29311"/>
    <lineage>
        <taxon>Bacteria</taxon>
        <taxon>Bacillati</taxon>
        <taxon>Actinomycetota</taxon>
        <taxon>Actinomycetes</taxon>
        <taxon>Mycobacteriales</taxon>
        <taxon>Mycobacteriaceae</taxon>
        <taxon>Mycobacterium</taxon>
    </lineage>
</organism>
<dbReference type="Proteomes" id="UP000036334">
    <property type="component" value="Unassembled WGS sequence"/>
</dbReference>
<sequence length="680" mass="68587">MGLGASRGLTRNPQLRWLMAAWTAFYIGLYAYFVLAVAFTYSAGGARVVGAVTLLTVLPGGLLGPVAASLATRPRPQLHLAIGIGARVAVIVATLIAVLSGPPVGVVLTFVAIDSLVSAAVRPLHGALVVRLADTAAEAAAANAATSSLVSAGALVGPALAGLALRLVGIGWAFALPAAACAVGAGAALLIVIPPAHDGPEAEPQASGSRTRGGSARAHLNAVGAGFRAILASPPATAAATLLVVNMAVLGAWYVASASVAHGLRLGPGGVTIVMTLFGAGGLVGALAMLSIVGRRRLARVLAGAMLGLAVTLTAIGEVVVPAVGLALAAGVGAAGAVAYAIAPTLVQRCVAAEAMVPAAASLQSLYLVGIALGALITPALIESVGVPAALAIVGAAVGLMTILAWSKLHRADALSAEDAAKLAVIRDSPMLAPLPALALEQLARAATRFTVPAGSDLIRQGDPGDRFYMIAAGVADVTVDGRRLATLGHGGSFGEIALLRDMPRSATVTAREDLDLVAVDRAEFLSAIWTATGAVSRLDELASARLATPPVEERLVELDRDVALGGRSVVELLAPQPPLAAIDAGAVRKLADAARVLAAPDGALVTREGDYGDTYYVVIDGAVEVLEDETRVRKLRPGEGFGEQAILRDVPQPATVRAVGDTTLLAVDRELFQRARHAG</sequence>
<dbReference type="PANTHER" id="PTHR23011">
    <property type="entry name" value="CYCLIC NUCLEOTIDE-BINDING DOMAIN CONTAINING PROTEIN"/>
    <property type="match status" value="1"/>
</dbReference>
<evidence type="ECO:0000256" key="1">
    <source>
        <dbReference type="SAM" id="Phobius"/>
    </source>
</evidence>
<dbReference type="GO" id="GO:0022857">
    <property type="term" value="F:transmembrane transporter activity"/>
    <property type="evidence" value="ECO:0007669"/>
    <property type="project" value="InterPro"/>
</dbReference>
<reference evidence="3 4" key="1">
    <citation type="submission" date="2015-05" db="EMBL/GenBank/DDBJ databases">
        <title>Genome sequence of Mycobacterium haemophilum.</title>
        <authorList>
            <person name="Greninger A.L."/>
            <person name="Cunningham G."/>
            <person name="Miller S."/>
        </authorList>
    </citation>
    <scope>NUCLEOTIDE SEQUENCE [LARGE SCALE GENOMIC DNA]</scope>
    <source>
        <strain evidence="4">UC1</strain>
    </source>
</reference>
<dbReference type="SUPFAM" id="SSF103473">
    <property type="entry name" value="MFS general substrate transporter"/>
    <property type="match status" value="1"/>
</dbReference>
<feature type="transmembrane region" description="Helical" evidence="1">
    <location>
        <begin position="21"/>
        <end position="42"/>
    </location>
</feature>
<dbReference type="PROSITE" id="PS50042">
    <property type="entry name" value="CNMP_BINDING_3"/>
    <property type="match status" value="2"/>
</dbReference>
<dbReference type="InterPro" id="IPR018488">
    <property type="entry name" value="cNMP-bd_CS"/>
</dbReference>
<feature type="transmembrane region" description="Helical" evidence="1">
    <location>
        <begin position="268"/>
        <end position="291"/>
    </location>
</feature>
<dbReference type="InterPro" id="IPR018490">
    <property type="entry name" value="cNMP-bd_dom_sf"/>
</dbReference>
<dbReference type="InterPro" id="IPR014710">
    <property type="entry name" value="RmlC-like_jellyroll"/>
</dbReference>
<comment type="caution">
    <text evidence="3">The sequence shown here is derived from an EMBL/GenBank/DDBJ whole genome shotgun (WGS) entry which is preliminary data.</text>
</comment>
<dbReference type="Gene3D" id="2.60.120.10">
    <property type="entry name" value="Jelly Rolls"/>
    <property type="match status" value="2"/>
</dbReference>
<feature type="transmembrane region" description="Helical" evidence="1">
    <location>
        <begin position="104"/>
        <end position="121"/>
    </location>
</feature>
<dbReference type="CDD" id="cd00038">
    <property type="entry name" value="CAP_ED"/>
    <property type="match status" value="2"/>
</dbReference>
<dbReference type="InterPro" id="IPR036259">
    <property type="entry name" value="MFS_trans_sf"/>
</dbReference>
<dbReference type="PRINTS" id="PR00103">
    <property type="entry name" value="CAMPKINASE"/>
</dbReference>
<dbReference type="Gene3D" id="1.20.1250.20">
    <property type="entry name" value="MFS general substrate transporter like domains"/>
    <property type="match status" value="1"/>
</dbReference>
<dbReference type="Pfam" id="PF07690">
    <property type="entry name" value="MFS_1"/>
    <property type="match status" value="1"/>
</dbReference>
<keyword evidence="1" id="KW-0812">Transmembrane</keyword>
<keyword evidence="4" id="KW-1185">Reference proteome</keyword>
<protein>
    <submittedName>
        <fullName evidence="3">Membrane protein</fullName>
    </submittedName>
</protein>
<feature type="domain" description="Cyclic nucleotide-binding" evidence="2">
    <location>
        <begin position="431"/>
        <end position="529"/>
    </location>
</feature>
<feature type="transmembrane region" description="Helical" evidence="1">
    <location>
        <begin position="355"/>
        <end position="382"/>
    </location>
</feature>
<keyword evidence="1" id="KW-0472">Membrane</keyword>
<feature type="transmembrane region" description="Helical" evidence="1">
    <location>
        <begin position="323"/>
        <end position="343"/>
    </location>
</feature>
<accession>A0A0I9TNS8</accession>
<dbReference type="OrthoDB" id="180043at2"/>